<dbReference type="AlphaFoldDB" id="A0A2T4AW78"/>
<dbReference type="PROSITE" id="PS50048">
    <property type="entry name" value="ZN2_CY6_FUNGAL_2"/>
    <property type="match status" value="1"/>
</dbReference>
<feature type="region of interest" description="Disordered" evidence="5">
    <location>
        <begin position="1"/>
        <end position="83"/>
    </location>
</feature>
<dbReference type="Proteomes" id="UP000241546">
    <property type="component" value="Unassembled WGS sequence"/>
</dbReference>
<feature type="compositionally biased region" description="Low complexity" evidence="5">
    <location>
        <begin position="39"/>
        <end position="49"/>
    </location>
</feature>
<keyword evidence="3" id="KW-0804">Transcription</keyword>
<dbReference type="Pfam" id="PF00172">
    <property type="entry name" value="Zn_clus"/>
    <property type="match status" value="1"/>
</dbReference>
<feature type="non-terminal residue" evidence="7">
    <location>
        <position position="303"/>
    </location>
</feature>
<dbReference type="RefSeq" id="XP_024744633.1">
    <property type="nucleotide sequence ID" value="XM_024897446.1"/>
</dbReference>
<feature type="compositionally biased region" description="Pro residues" evidence="5">
    <location>
        <begin position="270"/>
        <end position="279"/>
    </location>
</feature>
<accession>A0A2T4AW78</accession>
<gene>
    <name evidence="7" type="ORF">BBK36DRAFT_122468</name>
</gene>
<protein>
    <recommendedName>
        <fullName evidence="6">Zn(2)-C6 fungal-type domain-containing protein</fullName>
    </recommendedName>
</protein>
<dbReference type="GeneID" id="36605564"/>
<dbReference type="GO" id="GO:0000978">
    <property type="term" value="F:RNA polymerase II cis-regulatory region sequence-specific DNA binding"/>
    <property type="evidence" value="ECO:0007669"/>
    <property type="project" value="TreeGrafter"/>
</dbReference>
<feature type="compositionally biased region" description="Polar residues" evidence="5">
    <location>
        <begin position="1"/>
        <end position="16"/>
    </location>
</feature>
<feature type="region of interest" description="Disordered" evidence="5">
    <location>
        <begin position="193"/>
        <end position="234"/>
    </location>
</feature>
<feature type="region of interest" description="Disordered" evidence="5">
    <location>
        <begin position="268"/>
        <end position="303"/>
    </location>
</feature>
<evidence type="ECO:0000256" key="3">
    <source>
        <dbReference type="ARBA" id="ARBA00023163"/>
    </source>
</evidence>
<dbReference type="GO" id="GO:0045944">
    <property type="term" value="P:positive regulation of transcription by RNA polymerase II"/>
    <property type="evidence" value="ECO:0007669"/>
    <property type="project" value="TreeGrafter"/>
</dbReference>
<evidence type="ECO:0000256" key="1">
    <source>
        <dbReference type="ARBA" id="ARBA00023015"/>
    </source>
</evidence>
<dbReference type="EMBL" id="KZ680728">
    <property type="protein sequence ID" value="PTB61313.1"/>
    <property type="molecule type" value="Genomic_DNA"/>
</dbReference>
<sequence>MTSLYDQLQQHSYTFGSPSPPSPPMDPAFTFAGTATDTSPPSSGLGSSLRKLDRGNGDGGAASRQKSCNACVRGKRRCDKRTPRCTRCAAKGLDCVYQRQPPPSSASSALPLQTQTQTQQQQQQQRSQPQPAQRQRLSSQHQQQQQHQHSSPPIACSSTAATASSCASAVDGSCSTPEMPPEFDMSFDIESLSTATGTNTSPESLQQDGNLHLGGEPQAHHHHQHHHHNPQQHTPDLSFIVDLMTAADDSGPGSLWDLTGFGVGSKMDLPPVPIVPPLQTPTQTQTQQPMSSQEQQQQQQQQQ</sequence>
<organism evidence="7 8">
    <name type="scientific">Trichoderma citrinoviride</name>
    <dbReference type="NCBI Taxonomy" id="58853"/>
    <lineage>
        <taxon>Eukaryota</taxon>
        <taxon>Fungi</taxon>
        <taxon>Dikarya</taxon>
        <taxon>Ascomycota</taxon>
        <taxon>Pezizomycotina</taxon>
        <taxon>Sordariomycetes</taxon>
        <taxon>Hypocreomycetidae</taxon>
        <taxon>Hypocreales</taxon>
        <taxon>Hypocreaceae</taxon>
        <taxon>Trichoderma</taxon>
    </lineage>
</organism>
<reference evidence="8" key="1">
    <citation type="submission" date="2016-07" db="EMBL/GenBank/DDBJ databases">
        <title>Multiple horizontal gene transfer events from other fungi enriched the ability of initially mycotrophic Trichoderma (Ascomycota) to feed on dead plant biomass.</title>
        <authorList>
            <consortium name="DOE Joint Genome Institute"/>
            <person name="Atanasova L."/>
            <person name="Chenthamara K."/>
            <person name="Zhang J."/>
            <person name="Grujic M."/>
            <person name="Henrissat B."/>
            <person name="Kuo A."/>
            <person name="Aerts A."/>
            <person name="Salamov A."/>
            <person name="Lipzen A."/>
            <person name="Labutti K."/>
            <person name="Barry K."/>
            <person name="Miao Y."/>
            <person name="Rahimi M.J."/>
            <person name="Shen Q."/>
            <person name="Grigoriev I.V."/>
            <person name="Kubicek C.P."/>
            <person name="Druzhinina I.S."/>
        </authorList>
    </citation>
    <scope>NUCLEOTIDE SEQUENCE [LARGE SCALE GENOMIC DNA]</scope>
    <source>
        <strain evidence="8">TUCIM 6016</strain>
    </source>
</reference>
<evidence type="ECO:0000256" key="2">
    <source>
        <dbReference type="ARBA" id="ARBA00023125"/>
    </source>
</evidence>
<feature type="region of interest" description="Disordered" evidence="5">
    <location>
        <begin position="96"/>
        <end position="157"/>
    </location>
</feature>
<keyword evidence="1" id="KW-0805">Transcription regulation</keyword>
<dbReference type="SMART" id="SM00066">
    <property type="entry name" value="GAL4"/>
    <property type="match status" value="1"/>
</dbReference>
<dbReference type="InterPro" id="IPR001138">
    <property type="entry name" value="Zn2Cys6_DnaBD"/>
</dbReference>
<dbReference type="GO" id="GO:0005634">
    <property type="term" value="C:nucleus"/>
    <property type="evidence" value="ECO:0007669"/>
    <property type="project" value="TreeGrafter"/>
</dbReference>
<feature type="domain" description="Zn(2)-C6 fungal-type" evidence="6">
    <location>
        <begin position="67"/>
        <end position="97"/>
    </location>
</feature>
<keyword evidence="8" id="KW-1185">Reference proteome</keyword>
<dbReference type="GO" id="GO:0000981">
    <property type="term" value="F:DNA-binding transcription factor activity, RNA polymerase II-specific"/>
    <property type="evidence" value="ECO:0007669"/>
    <property type="project" value="InterPro"/>
</dbReference>
<feature type="compositionally biased region" description="Polar residues" evidence="5">
    <location>
        <begin position="193"/>
        <end position="209"/>
    </location>
</feature>
<keyword evidence="4" id="KW-0539">Nucleus</keyword>
<feature type="compositionally biased region" description="Basic residues" evidence="5">
    <location>
        <begin position="220"/>
        <end position="230"/>
    </location>
</feature>
<evidence type="ECO:0000313" key="8">
    <source>
        <dbReference type="Proteomes" id="UP000241546"/>
    </source>
</evidence>
<dbReference type="Gene3D" id="4.10.240.10">
    <property type="entry name" value="Zn(2)-C6 fungal-type DNA-binding domain"/>
    <property type="match status" value="1"/>
</dbReference>
<evidence type="ECO:0000256" key="4">
    <source>
        <dbReference type="ARBA" id="ARBA00023242"/>
    </source>
</evidence>
<dbReference type="InterPro" id="IPR036864">
    <property type="entry name" value="Zn2-C6_fun-type_DNA-bd_sf"/>
</dbReference>
<proteinExistence type="predicted"/>
<dbReference type="GO" id="GO:0008270">
    <property type="term" value="F:zinc ion binding"/>
    <property type="evidence" value="ECO:0007669"/>
    <property type="project" value="InterPro"/>
</dbReference>
<dbReference type="PANTHER" id="PTHR31069:SF12">
    <property type="entry name" value="TRANSCRIPTION FACTOR DOMAIN-CONTAINING PROTEIN"/>
    <property type="match status" value="1"/>
</dbReference>
<evidence type="ECO:0000259" key="6">
    <source>
        <dbReference type="PROSITE" id="PS50048"/>
    </source>
</evidence>
<keyword evidence="2" id="KW-0238">DNA-binding</keyword>
<name>A0A2T4AW78_9HYPO</name>
<dbReference type="SUPFAM" id="SSF57701">
    <property type="entry name" value="Zn2/Cys6 DNA-binding domain"/>
    <property type="match status" value="1"/>
</dbReference>
<feature type="compositionally biased region" description="Low complexity" evidence="5">
    <location>
        <begin position="280"/>
        <end position="303"/>
    </location>
</feature>
<feature type="compositionally biased region" description="Low complexity" evidence="5">
    <location>
        <begin position="105"/>
        <end position="157"/>
    </location>
</feature>
<dbReference type="OrthoDB" id="9930022at2759"/>
<dbReference type="InterPro" id="IPR050675">
    <property type="entry name" value="OAF3"/>
</dbReference>
<dbReference type="PANTHER" id="PTHR31069">
    <property type="entry name" value="OLEATE-ACTIVATED TRANSCRIPTION FACTOR 1-RELATED"/>
    <property type="match status" value="1"/>
</dbReference>
<evidence type="ECO:0000313" key="7">
    <source>
        <dbReference type="EMBL" id="PTB61313.1"/>
    </source>
</evidence>
<evidence type="ECO:0000256" key="5">
    <source>
        <dbReference type="SAM" id="MobiDB-lite"/>
    </source>
</evidence>
<dbReference type="CDD" id="cd00067">
    <property type="entry name" value="GAL4"/>
    <property type="match status" value="1"/>
</dbReference>